<dbReference type="AlphaFoldDB" id="E3NBP5"/>
<reference evidence="2" key="1">
    <citation type="submission" date="2007-07" db="EMBL/GenBank/DDBJ databases">
        <title>PCAP assembly of the Caenorhabditis remanei genome.</title>
        <authorList>
            <consortium name="The Caenorhabditis remanei Sequencing Consortium"/>
            <person name="Wilson R.K."/>
        </authorList>
    </citation>
    <scope>NUCLEOTIDE SEQUENCE [LARGE SCALE GENOMIC DNA]</scope>
    <source>
        <strain evidence="2">PB4641</strain>
    </source>
</reference>
<feature type="compositionally biased region" description="Acidic residues" evidence="1">
    <location>
        <begin position="14"/>
        <end position="31"/>
    </location>
</feature>
<feature type="compositionally biased region" description="Basic residues" evidence="1">
    <location>
        <begin position="134"/>
        <end position="143"/>
    </location>
</feature>
<dbReference type="SUPFAM" id="SSF50630">
    <property type="entry name" value="Acid proteases"/>
    <property type="match status" value="1"/>
</dbReference>
<dbReference type="EMBL" id="DS268587">
    <property type="protein sequence ID" value="EFO92047.1"/>
    <property type="molecule type" value="Genomic_DNA"/>
</dbReference>
<dbReference type="GO" id="GO:0004190">
    <property type="term" value="F:aspartic-type endopeptidase activity"/>
    <property type="evidence" value="ECO:0007669"/>
    <property type="project" value="InterPro"/>
</dbReference>
<dbReference type="GO" id="GO:0006508">
    <property type="term" value="P:proteolysis"/>
    <property type="evidence" value="ECO:0007669"/>
    <property type="project" value="InterPro"/>
</dbReference>
<sequence>MLASLAELEARWEEEGEDEEEDEEDEEEGEEALVPLLSNNQKPTVEQVMETYSEYLADQTFPDRFRPSVRRNNSENPEESIWMLMEAPAITSPRKSGKKRSSNVSALGAGFHTDAPLLLENSRVPNNCSESRKNKSKGKKNRRVAQNQKPLGSSAVESAPGRPAFSNTGRTVPGATSPSKGLGRQPSHSSKSRLELGFSRSNVQNHALGAPMSPNASLTSFVPTKTALKRLPFVALRTTNGKVVLAVVDTGASISVLSQNCARRLGLSPIAYRTTVIKGVNKTTPERLSIYQISFATTGIPVEVSVSGISRFPEFKFFCPRLGGTDNDFLCGLQIDPRVMSRDRTFNGRALEMIIGNDMLAHVLGTSSRVLFPSGRYVEFSPFGPIIFPAPQVLQFPSRSVTKASSRLLTGKVLTRICSSDVPTDNVFTDLAPPRSNSKSGHLYVNTSDPNYVNPWIHPHLGTDMNLHSGISGSISNHVNLQGTCNTVQNGFGKHLRGTTSQKYEGEAPRLLKPTEEIFLLEACDGTSIPRKELRRTQEKDKAMVSRCLGIHCFNDAELIRKPEGRLAEDSRVSSEIQWTNQFRVKVSDQRVMMQKVVGEMLLVSDTHGLLSPGWDACRSGASERRSKSTVPDLDVCRSGTSNEGSGGLDFILNACRSGASKSKDDKKSSGFEFLVDIEFPRRIAQQYFGVINMPGVTQPEGLNWKKSSRFSNHRVRPHQPRKAKAKLACYACITQAAEPQTPRSVDSYLVPDQASVPLQSKAHFVLSKLL</sequence>
<name>E3NBP5_CAERE</name>
<dbReference type="InterPro" id="IPR001969">
    <property type="entry name" value="Aspartic_peptidase_AS"/>
</dbReference>
<feature type="compositionally biased region" description="Polar residues" evidence="1">
    <location>
        <begin position="165"/>
        <end position="179"/>
    </location>
</feature>
<dbReference type="CDD" id="cd00303">
    <property type="entry name" value="retropepsin_like"/>
    <property type="match status" value="1"/>
</dbReference>
<dbReference type="Gene3D" id="2.40.70.10">
    <property type="entry name" value="Acid Proteases"/>
    <property type="match status" value="1"/>
</dbReference>
<feature type="region of interest" description="Disordered" evidence="1">
    <location>
        <begin position="1"/>
        <end position="43"/>
    </location>
</feature>
<evidence type="ECO:0000256" key="1">
    <source>
        <dbReference type="SAM" id="MobiDB-lite"/>
    </source>
</evidence>
<dbReference type="Proteomes" id="UP000008281">
    <property type="component" value="Unassembled WGS sequence"/>
</dbReference>
<dbReference type="HOGENOM" id="CLU_362578_0_0_1"/>
<dbReference type="Pfam" id="PF13975">
    <property type="entry name" value="gag-asp_proteas"/>
    <property type="match status" value="1"/>
</dbReference>
<organism evidence="3">
    <name type="scientific">Caenorhabditis remanei</name>
    <name type="common">Caenorhabditis vulgaris</name>
    <dbReference type="NCBI Taxonomy" id="31234"/>
    <lineage>
        <taxon>Eukaryota</taxon>
        <taxon>Metazoa</taxon>
        <taxon>Ecdysozoa</taxon>
        <taxon>Nematoda</taxon>
        <taxon>Chromadorea</taxon>
        <taxon>Rhabditida</taxon>
        <taxon>Rhabditina</taxon>
        <taxon>Rhabditomorpha</taxon>
        <taxon>Rhabditoidea</taxon>
        <taxon>Rhabditidae</taxon>
        <taxon>Peloderinae</taxon>
        <taxon>Caenorhabditis</taxon>
    </lineage>
</organism>
<feature type="region of interest" description="Disordered" evidence="1">
    <location>
        <begin position="117"/>
        <end position="193"/>
    </location>
</feature>
<dbReference type="OrthoDB" id="10688875at2759"/>
<keyword evidence="3" id="KW-1185">Reference proteome</keyword>
<evidence type="ECO:0000313" key="2">
    <source>
        <dbReference type="EMBL" id="EFO92047.1"/>
    </source>
</evidence>
<accession>E3NBP5</accession>
<dbReference type="InterPro" id="IPR021109">
    <property type="entry name" value="Peptidase_aspartic_dom_sf"/>
</dbReference>
<gene>
    <name evidence="2" type="ORF">CRE_13082</name>
</gene>
<evidence type="ECO:0000313" key="3">
    <source>
        <dbReference type="Proteomes" id="UP000008281"/>
    </source>
</evidence>
<evidence type="ECO:0008006" key="4">
    <source>
        <dbReference type="Google" id="ProtNLM"/>
    </source>
</evidence>
<proteinExistence type="predicted"/>
<dbReference type="PROSITE" id="PS00141">
    <property type="entry name" value="ASP_PROTEASE"/>
    <property type="match status" value="1"/>
</dbReference>
<protein>
    <recommendedName>
        <fullName evidence="4">Peptidase A2 domain-containing protein</fullName>
    </recommendedName>
</protein>
<dbReference type="InParanoid" id="E3NBP5"/>